<keyword evidence="5" id="KW-1185">Reference proteome</keyword>
<keyword evidence="2" id="KW-0964">Secreted</keyword>
<evidence type="ECO:0000256" key="2">
    <source>
        <dbReference type="ARBA" id="ARBA00022525"/>
    </source>
</evidence>
<comment type="caution">
    <text evidence="4">The sequence shown here is derived from an EMBL/GenBank/DDBJ whole genome shotgun (WGS) entry which is preliminary data.</text>
</comment>
<dbReference type="RefSeq" id="WP_217892063.1">
    <property type="nucleotide sequence ID" value="NZ_JAHSTS010000001.1"/>
</dbReference>
<name>A0ABS6PDC3_9PSED</name>
<organism evidence="4 5">
    <name type="scientific">Pseudomonas ekonensis</name>
    <dbReference type="NCBI Taxonomy" id="2842353"/>
    <lineage>
        <taxon>Bacteria</taxon>
        <taxon>Pseudomonadati</taxon>
        <taxon>Pseudomonadota</taxon>
        <taxon>Gammaproteobacteria</taxon>
        <taxon>Pseudomonadales</taxon>
        <taxon>Pseudomonadaceae</taxon>
        <taxon>Pseudomonas</taxon>
    </lineage>
</organism>
<evidence type="ECO:0000256" key="3">
    <source>
        <dbReference type="ARBA" id="ARBA00022978"/>
    </source>
</evidence>
<evidence type="ECO:0000313" key="4">
    <source>
        <dbReference type="EMBL" id="MBV4458472.1"/>
    </source>
</evidence>
<gene>
    <name evidence="4" type="ORF">KVG96_10960</name>
</gene>
<evidence type="ECO:0000256" key="1">
    <source>
        <dbReference type="ARBA" id="ARBA00004613"/>
    </source>
</evidence>
<dbReference type="InterPro" id="IPR006961">
    <property type="entry name" value="HrpN/Z"/>
</dbReference>
<dbReference type="EMBL" id="JAHSTS010000001">
    <property type="protein sequence ID" value="MBV4458472.1"/>
    <property type="molecule type" value="Genomic_DNA"/>
</dbReference>
<proteinExistence type="predicted"/>
<sequence length="316" mass="32737">MFSTALTLPPGGSFQGGFSLPGMGGSQGGSGNTAGQIAELLSQALFEKSGSGANIRDAKNPLLGMIADYMDKNPGKFGKPDDANGKVRSWRDELTEDNYLNGEEKAAFTKGLEGMIKDMLGGGLQNGGQFGGGNGGGGWNPMPGGNGGGGWNPMPGGTGGGGGVQDLLSSLLGSLGEEKLDNLLKPTGNPARDARGEMAFSNDDKDVLKEIARFMDMHPEEFGKPDGKSKDWMGELSEGDQFMSRDESKQFQKAIDMIKGEVKGSAQGHSMGGLFPNAEQNFLNGGAGNTLQTDARITAGNVLSVLTQQSTGSLFG</sequence>
<evidence type="ECO:0000313" key="5">
    <source>
        <dbReference type="Proteomes" id="UP000765224"/>
    </source>
</evidence>
<protein>
    <submittedName>
        <fullName evidence="4">Harpin HrpZ family protein</fullName>
    </submittedName>
</protein>
<reference evidence="4 5" key="1">
    <citation type="submission" date="2021-06" db="EMBL/GenBank/DDBJ databases">
        <title>Updating the genus Pseudomonas: Description of 43 new species and partition of the Pseudomonas putida group.</title>
        <authorList>
            <person name="Girard L."/>
            <person name="Lood C."/>
            <person name="Vandamme P."/>
            <person name="Rokni-Zadeh H."/>
            <person name="Van Noort V."/>
            <person name="Hofte M."/>
            <person name="Lavigne R."/>
            <person name="De Mot R."/>
        </authorList>
    </citation>
    <scope>NUCLEOTIDE SEQUENCE [LARGE SCALE GENOMIC DNA]</scope>
    <source>
        <strain evidence="4 5">COR58</strain>
    </source>
</reference>
<accession>A0ABS6PDC3</accession>
<dbReference type="Proteomes" id="UP000765224">
    <property type="component" value="Unassembled WGS sequence"/>
</dbReference>
<comment type="subcellular location">
    <subcellularLocation>
        <location evidence="1">Secreted</location>
    </subcellularLocation>
</comment>
<keyword evidence="3" id="KW-0928">Hypersensitive response elicitation</keyword>
<dbReference type="Pfam" id="PF04877">
    <property type="entry name" value="Harpin"/>
    <property type="match status" value="1"/>
</dbReference>